<name>A0A5C5WE61_9BACT</name>
<evidence type="ECO:0000313" key="3">
    <source>
        <dbReference type="Proteomes" id="UP000318995"/>
    </source>
</evidence>
<evidence type="ECO:0008006" key="4">
    <source>
        <dbReference type="Google" id="ProtNLM"/>
    </source>
</evidence>
<organism evidence="2 3">
    <name type="scientific">Botrimarina hoheduenensis</name>
    <dbReference type="NCBI Taxonomy" id="2528000"/>
    <lineage>
        <taxon>Bacteria</taxon>
        <taxon>Pseudomonadati</taxon>
        <taxon>Planctomycetota</taxon>
        <taxon>Planctomycetia</taxon>
        <taxon>Pirellulales</taxon>
        <taxon>Lacipirellulaceae</taxon>
        <taxon>Botrimarina</taxon>
    </lineage>
</organism>
<dbReference type="OrthoDB" id="280504at2"/>
<dbReference type="RefSeq" id="WP_146570359.1">
    <property type="nucleotide sequence ID" value="NZ_SJPH01000001.1"/>
</dbReference>
<proteinExistence type="predicted"/>
<reference evidence="2 3" key="1">
    <citation type="submission" date="2019-02" db="EMBL/GenBank/DDBJ databases">
        <title>Deep-cultivation of Planctomycetes and their phenomic and genomic characterization uncovers novel biology.</title>
        <authorList>
            <person name="Wiegand S."/>
            <person name="Jogler M."/>
            <person name="Boedeker C."/>
            <person name="Pinto D."/>
            <person name="Vollmers J."/>
            <person name="Rivas-Marin E."/>
            <person name="Kohn T."/>
            <person name="Peeters S.H."/>
            <person name="Heuer A."/>
            <person name="Rast P."/>
            <person name="Oberbeckmann S."/>
            <person name="Bunk B."/>
            <person name="Jeske O."/>
            <person name="Meyerdierks A."/>
            <person name="Storesund J.E."/>
            <person name="Kallscheuer N."/>
            <person name="Luecker S."/>
            <person name="Lage O.M."/>
            <person name="Pohl T."/>
            <person name="Merkel B.J."/>
            <person name="Hornburger P."/>
            <person name="Mueller R.-W."/>
            <person name="Bruemmer F."/>
            <person name="Labrenz M."/>
            <person name="Spormann A.M."/>
            <person name="Op Den Camp H."/>
            <person name="Overmann J."/>
            <person name="Amann R."/>
            <person name="Jetten M.S.M."/>
            <person name="Mascher T."/>
            <person name="Medema M.H."/>
            <person name="Devos D.P."/>
            <person name="Kaster A.-K."/>
            <person name="Ovreas L."/>
            <person name="Rohde M."/>
            <person name="Galperin M.Y."/>
            <person name="Jogler C."/>
        </authorList>
    </citation>
    <scope>NUCLEOTIDE SEQUENCE [LARGE SCALE GENOMIC DNA]</scope>
    <source>
        <strain evidence="2 3">Pla111</strain>
    </source>
</reference>
<dbReference type="AlphaFoldDB" id="A0A5C5WE61"/>
<dbReference type="Proteomes" id="UP000318995">
    <property type="component" value="Unassembled WGS sequence"/>
</dbReference>
<evidence type="ECO:0000256" key="1">
    <source>
        <dbReference type="SAM" id="SignalP"/>
    </source>
</evidence>
<dbReference type="EMBL" id="SJPH01000001">
    <property type="protein sequence ID" value="TWT48349.1"/>
    <property type="molecule type" value="Genomic_DNA"/>
</dbReference>
<evidence type="ECO:0000313" key="2">
    <source>
        <dbReference type="EMBL" id="TWT48349.1"/>
    </source>
</evidence>
<keyword evidence="3" id="KW-1185">Reference proteome</keyword>
<feature type="signal peptide" evidence="1">
    <location>
        <begin position="1"/>
        <end position="22"/>
    </location>
</feature>
<keyword evidence="1" id="KW-0732">Signal</keyword>
<comment type="caution">
    <text evidence="2">The sequence shown here is derived from an EMBL/GenBank/DDBJ whole genome shotgun (WGS) entry which is preliminary data.</text>
</comment>
<gene>
    <name evidence="2" type="ORF">Pla111_01120</name>
</gene>
<accession>A0A5C5WE61</accession>
<feature type="chain" id="PRO_5022861166" description="PEP-CTERM protein-sorting domain-containing protein" evidence="1">
    <location>
        <begin position="23"/>
        <end position="234"/>
    </location>
</feature>
<protein>
    <recommendedName>
        <fullName evidence="4">PEP-CTERM protein-sorting domain-containing protein</fullName>
    </recommendedName>
</protein>
<sequence precursor="true">MNLLPRIVLLLGLASFPVVSEAAVMSPVDDFQDGTTQNWGSASQSIVVISDGGPAGAGDIFLRYASNGFGGPNSRMVLPMNAAGNQWQGDYLADGYVGFSVDIANPGATDLVLYLTIGSGTDVSDGSWVSTTTPVTVPSGSGWTSIDFSIRPEELAVLRGDANPANTLANVKQLRLLSSAGGLPMLSFGGSGSPQGDVVAATLEIDNFRAVVIPEPTAAALVIGSLIFLRRRVC</sequence>